<comment type="caution">
    <text evidence="1">The sequence shown here is derived from an EMBL/GenBank/DDBJ whole genome shotgun (WGS) entry which is preliminary data.</text>
</comment>
<dbReference type="AlphaFoldDB" id="A0A0G0UHX2"/>
<gene>
    <name evidence="1" type="ORF">UT84_C0020G0006</name>
</gene>
<accession>A0A0G0UHX2</accession>
<dbReference type="Proteomes" id="UP000034531">
    <property type="component" value="Unassembled WGS sequence"/>
</dbReference>
<evidence type="ECO:0000313" key="2">
    <source>
        <dbReference type="Proteomes" id="UP000034531"/>
    </source>
</evidence>
<name>A0A0G0UHX2_9BACT</name>
<protein>
    <submittedName>
        <fullName evidence="1">Uncharacterized protein</fullName>
    </submittedName>
</protein>
<organism evidence="1 2">
    <name type="scientific">Candidatus Curtissbacteria bacterium GW2011_GWA1_40_16</name>
    <dbReference type="NCBI Taxonomy" id="1618405"/>
    <lineage>
        <taxon>Bacteria</taxon>
        <taxon>Candidatus Curtissiibacteriota</taxon>
    </lineage>
</organism>
<reference evidence="1 2" key="1">
    <citation type="journal article" date="2015" name="Nature">
        <title>rRNA introns, odd ribosomes, and small enigmatic genomes across a large radiation of phyla.</title>
        <authorList>
            <person name="Brown C.T."/>
            <person name="Hug L.A."/>
            <person name="Thomas B.C."/>
            <person name="Sharon I."/>
            <person name="Castelle C.J."/>
            <person name="Singh A."/>
            <person name="Wilkins M.J."/>
            <person name="Williams K.H."/>
            <person name="Banfield J.F."/>
        </authorList>
    </citation>
    <scope>NUCLEOTIDE SEQUENCE [LARGE SCALE GENOMIC DNA]</scope>
</reference>
<proteinExistence type="predicted"/>
<sequence length="172" mass="20480">MGIEEREIKHKLSDSERIQQNIKDYLKKSPLGSARFQAFFDFFGRKNSERLLEETRNSLNNAVGQEYINKWASNLRMIENRKCLIDMQIEQKYISMPGYYNAYNDFDRFFGELKFYWERELKKKYPVLEGRNVVIQERETDFLSDLRADLLNRTSKENSDFYRQRSGGVAGG</sequence>
<evidence type="ECO:0000313" key="1">
    <source>
        <dbReference type="EMBL" id="KKR49762.1"/>
    </source>
</evidence>
<dbReference type="EMBL" id="LBYI01000020">
    <property type="protein sequence ID" value="KKR49762.1"/>
    <property type="molecule type" value="Genomic_DNA"/>
</dbReference>